<organism evidence="1 2">
    <name type="scientific">Streptomyces atratus</name>
    <dbReference type="NCBI Taxonomy" id="1893"/>
    <lineage>
        <taxon>Bacteria</taxon>
        <taxon>Bacillati</taxon>
        <taxon>Actinomycetota</taxon>
        <taxon>Actinomycetes</taxon>
        <taxon>Kitasatosporales</taxon>
        <taxon>Streptomycetaceae</taxon>
        <taxon>Streptomyces</taxon>
    </lineage>
</organism>
<name>A0A2Z5JLD6_STRAR</name>
<reference evidence="1 2" key="1">
    <citation type="journal article" date="2018" name="Front. Microbiol.">
        <title>Genome Sequencing of Streptomyces atratus SCSIOZH16 and Activation Production of Nocardamine via Metabolic Engineering.</title>
        <authorList>
            <person name="Li Y."/>
            <person name="Zhang C."/>
            <person name="Liu C."/>
            <person name="Ju J."/>
            <person name="Ma J."/>
        </authorList>
    </citation>
    <scope>NUCLEOTIDE SEQUENCE [LARGE SCALE GENOMIC DNA]</scope>
    <source>
        <strain evidence="1 2">SCSIO_ZH16</strain>
    </source>
</reference>
<dbReference type="Proteomes" id="UP000252698">
    <property type="component" value="Chromosome"/>
</dbReference>
<evidence type="ECO:0000313" key="2">
    <source>
        <dbReference type="Proteomes" id="UP000252698"/>
    </source>
</evidence>
<dbReference type="EMBL" id="CP027306">
    <property type="protein sequence ID" value="AXE81276.1"/>
    <property type="molecule type" value="Genomic_DNA"/>
</dbReference>
<evidence type="ECO:0000313" key="1">
    <source>
        <dbReference type="EMBL" id="AXE81276.1"/>
    </source>
</evidence>
<dbReference type="KEGG" id="sata:C5746_34845"/>
<sequence>MSEYQYYEFLAVDRPLSKAEVTQVRALSTRADITTTRFVNEYHWGDFRGDATKLVEELYDAHLYFANWGSRRLLLRLPAAVLPAKAASVYALDESLSVRTRNGRTLLDFCPESDDGGEEDWEAMASWTLSVFIGLRAELAAGDLRPLYLAWLAGLGVWELADDDEEEYAREVEPPVPAGLGTLTGPQQALAEFLRVDPDLLSVAAQASAAATEPRADRKRLASFIAELPAAEKDTLLLNAAMGSEPLPGAQLLARYREAARGHRDTASEVRRSAAHLLDAAHAQRTGRLEREDAAREAAERRRVEAAEAARADRLDHLARNAEQTWDTVEDLIAQKHSTAYDRASALLDDLRAVHARTGDVTAFEERAGRLREAHRGKPALMRRFDEIGIPHPCQRPARK</sequence>
<protein>
    <submittedName>
        <fullName evidence="1">Uncharacterized protein</fullName>
    </submittedName>
</protein>
<gene>
    <name evidence="1" type="ORF">C5746_34845</name>
</gene>
<dbReference type="RefSeq" id="WP_114247684.1">
    <property type="nucleotide sequence ID" value="NZ_CP027306.1"/>
</dbReference>
<dbReference type="GeneID" id="95523535"/>
<proteinExistence type="predicted"/>
<accession>A0A2Z5JLD6</accession>
<dbReference type="AlphaFoldDB" id="A0A2Z5JLD6"/>